<dbReference type="InterPro" id="IPR038718">
    <property type="entry name" value="SNF2-like_sf"/>
</dbReference>
<dbReference type="PANTHER" id="PTHR10799">
    <property type="entry name" value="SNF2/RAD54 HELICASE FAMILY"/>
    <property type="match status" value="1"/>
</dbReference>
<dbReference type="EMBL" id="FTOO01000004">
    <property type="protein sequence ID" value="SIS78796.1"/>
    <property type="molecule type" value="Genomic_DNA"/>
</dbReference>
<organism evidence="2 3">
    <name type="scientific">Alicyclobacillus vulcanalis</name>
    <dbReference type="NCBI Taxonomy" id="252246"/>
    <lineage>
        <taxon>Bacteria</taxon>
        <taxon>Bacillati</taxon>
        <taxon>Bacillota</taxon>
        <taxon>Bacilli</taxon>
        <taxon>Bacillales</taxon>
        <taxon>Alicyclobacillaceae</taxon>
        <taxon>Alicyclobacillus</taxon>
    </lineage>
</organism>
<reference evidence="3" key="1">
    <citation type="submission" date="2017-01" db="EMBL/GenBank/DDBJ databases">
        <authorList>
            <person name="Varghese N."/>
            <person name="Submissions S."/>
        </authorList>
    </citation>
    <scope>NUCLEOTIDE SEQUENCE [LARGE SCALE GENOMIC DNA]</scope>
    <source>
        <strain evidence="3">DSM 16176</strain>
    </source>
</reference>
<dbReference type="GO" id="GO:0004386">
    <property type="term" value="F:helicase activity"/>
    <property type="evidence" value="ECO:0007669"/>
    <property type="project" value="UniProtKB-KW"/>
</dbReference>
<dbReference type="SMART" id="SM00487">
    <property type="entry name" value="DEXDc"/>
    <property type="match status" value="1"/>
</dbReference>
<keyword evidence="3" id="KW-1185">Reference proteome</keyword>
<evidence type="ECO:0000313" key="3">
    <source>
        <dbReference type="Proteomes" id="UP000186156"/>
    </source>
</evidence>
<keyword evidence="2" id="KW-0378">Hydrolase</keyword>
<name>A0A1N7LY96_9BACL</name>
<dbReference type="Pfam" id="PF00176">
    <property type="entry name" value="SNF2-rel_dom"/>
    <property type="match status" value="1"/>
</dbReference>
<dbReference type="InterPro" id="IPR014001">
    <property type="entry name" value="Helicase_ATP-bd"/>
</dbReference>
<dbReference type="Gene3D" id="3.40.50.10810">
    <property type="entry name" value="Tandem AAA-ATPase domain"/>
    <property type="match status" value="1"/>
</dbReference>
<feature type="domain" description="Helicase ATP-binding" evidence="1">
    <location>
        <begin position="483"/>
        <end position="643"/>
    </location>
</feature>
<dbReference type="InterPro" id="IPR000330">
    <property type="entry name" value="SNF2_N"/>
</dbReference>
<dbReference type="Proteomes" id="UP000186156">
    <property type="component" value="Unassembled WGS sequence"/>
</dbReference>
<dbReference type="InterPro" id="IPR027417">
    <property type="entry name" value="P-loop_NTPase"/>
</dbReference>
<sequence>MDRIAPERIDRSPGEASVADRLRQWQARALSLARVIADKGDVVAVAHLEQVNADELALWIRRVAQGRGAGFASGETSFVARWVPAWTCDELLTLRYRLVSSATRGPLADVYPNAASVDALLIQLVDREVRRRLVDVDLRTPSGGTYSLMYRGEKEALAAWVRALSGAPRFVADGWIVGRECERALEGSGWGRPDFDDDSGQIAYALAFSLEPPDDDLGGDWTLGFWLRHRVTGERIPLAAYWRSSSREMAANGDVLVAPERFFLPRLREAASLCPAVARAMRAPAPARALLHPDEMAQFVSKELPALRRASFVVETPALEEARDIRIRVRLNRLEGGAVRRGGSGRASRMPRFSADAVAQFDWSVVIDDRPLAPSEFRRMVERQVPLVQVDGVWRLVPLADLLRQLDSLPARGKAIGALEWTRAYAMAVHDGPGRVEVEGESLGAALPSDVWALGRDVEAEPAPPSFRGALRHYQEQGYAWLIHLRKLGVGGCLADDMGLGKTVQMIAYWLRVKEEGEAVGPHLLVCPTSLVANWQAEIERFAPSLSVYVHHGPSRDLEGALANGLDLVITTYGTLLRDSALFQRHAFDCVAIDEAQVVKNASTKQARALRALISRHRVALTGTPVENRLDELWSLMDFLNPGTSGRCAGSDPHSAPSRKAAI</sequence>
<accession>A0A1N7LY96</accession>
<dbReference type="STRING" id="252246.SAMN05421799_10472"/>
<dbReference type="AlphaFoldDB" id="A0A1N7LY96"/>
<dbReference type="GO" id="GO:0005524">
    <property type="term" value="F:ATP binding"/>
    <property type="evidence" value="ECO:0007669"/>
    <property type="project" value="InterPro"/>
</dbReference>
<evidence type="ECO:0000259" key="1">
    <source>
        <dbReference type="PROSITE" id="PS51192"/>
    </source>
</evidence>
<dbReference type="SUPFAM" id="SSF52540">
    <property type="entry name" value="P-loop containing nucleoside triphosphate hydrolases"/>
    <property type="match status" value="1"/>
</dbReference>
<evidence type="ECO:0000313" key="2">
    <source>
        <dbReference type="EMBL" id="SIS78796.1"/>
    </source>
</evidence>
<keyword evidence="2" id="KW-0347">Helicase</keyword>
<dbReference type="InterPro" id="IPR022138">
    <property type="entry name" value="DUF3670"/>
</dbReference>
<keyword evidence="2" id="KW-0067">ATP-binding</keyword>
<dbReference type="PROSITE" id="PS51192">
    <property type="entry name" value="HELICASE_ATP_BIND_1"/>
    <property type="match status" value="1"/>
</dbReference>
<protein>
    <submittedName>
        <fullName evidence="2">SNF2 Helicase protein</fullName>
    </submittedName>
</protein>
<gene>
    <name evidence="2" type="ORF">SAMN05421799_10472</name>
</gene>
<dbReference type="Pfam" id="PF12419">
    <property type="entry name" value="DUF3670"/>
    <property type="match status" value="1"/>
</dbReference>
<keyword evidence="2" id="KW-0547">Nucleotide-binding</keyword>
<proteinExistence type="predicted"/>